<dbReference type="InterPro" id="IPR009003">
    <property type="entry name" value="Peptidase_S1_PA"/>
</dbReference>
<evidence type="ECO:0000256" key="1">
    <source>
        <dbReference type="ARBA" id="ARBA00010541"/>
    </source>
</evidence>
<dbReference type="NCBIfam" id="TIGR02037">
    <property type="entry name" value="degP_htrA_DO"/>
    <property type="match status" value="1"/>
</dbReference>
<keyword evidence="3" id="KW-0732">Signal</keyword>
<dbReference type="InterPro" id="IPR036034">
    <property type="entry name" value="PDZ_sf"/>
</dbReference>
<keyword evidence="8" id="KW-0472">Membrane</keyword>
<evidence type="ECO:0000256" key="2">
    <source>
        <dbReference type="ARBA" id="ARBA00022670"/>
    </source>
</evidence>
<dbReference type="Proteomes" id="UP001161064">
    <property type="component" value="Unassembled WGS sequence"/>
</dbReference>
<dbReference type="SUPFAM" id="SSF50156">
    <property type="entry name" value="PDZ domain-like"/>
    <property type="match status" value="2"/>
</dbReference>
<keyword evidence="8" id="KW-0812">Transmembrane</keyword>
<protein>
    <submittedName>
        <fullName evidence="10">Serine protease</fullName>
    </submittedName>
</protein>
<evidence type="ECO:0000313" key="11">
    <source>
        <dbReference type="Proteomes" id="UP001161064"/>
    </source>
</evidence>
<dbReference type="InterPro" id="IPR001478">
    <property type="entry name" value="PDZ"/>
</dbReference>
<dbReference type="PANTHER" id="PTHR22939:SF129">
    <property type="entry name" value="SERINE PROTEASE HTRA2, MITOCHONDRIAL"/>
    <property type="match status" value="1"/>
</dbReference>
<feature type="region of interest" description="Disordered" evidence="7">
    <location>
        <begin position="1"/>
        <end position="26"/>
    </location>
</feature>
<dbReference type="Pfam" id="PF13365">
    <property type="entry name" value="Trypsin_2"/>
    <property type="match status" value="1"/>
</dbReference>
<feature type="domain" description="PDZ" evidence="9">
    <location>
        <begin position="307"/>
        <end position="399"/>
    </location>
</feature>
<keyword evidence="11" id="KW-1185">Reference proteome</keyword>
<dbReference type="RefSeq" id="WP_284360545.1">
    <property type="nucleotide sequence ID" value="NZ_BPFZ01000011.1"/>
</dbReference>
<evidence type="ECO:0000256" key="6">
    <source>
        <dbReference type="ARBA" id="ARBA00022825"/>
    </source>
</evidence>
<feature type="compositionally biased region" description="Polar residues" evidence="7">
    <location>
        <begin position="12"/>
        <end position="25"/>
    </location>
</feature>
<evidence type="ECO:0000256" key="7">
    <source>
        <dbReference type="SAM" id="MobiDB-lite"/>
    </source>
</evidence>
<dbReference type="InterPro" id="IPR011782">
    <property type="entry name" value="Pept_S1C_Do"/>
</dbReference>
<keyword evidence="6" id="KW-0720">Serine protease</keyword>
<name>A0ABQ4PX58_9PROT</name>
<evidence type="ECO:0000256" key="3">
    <source>
        <dbReference type="ARBA" id="ARBA00022729"/>
    </source>
</evidence>
<dbReference type="Gene3D" id="2.40.10.120">
    <property type="match status" value="1"/>
</dbReference>
<comment type="caution">
    <text evidence="10">The sequence shown here is derived from an EMBL/GenBank/DDBJ whole genome shotgun (WGS) entry which is preliminary data.</text>
</comment>
<feature type="region of interest" description="Disordered" evidence="7">
    <location>
        <begin position="412"/>
        <end position="434"/>
    </location>
</feature>
<dbReference type="SMART" id="SM00228">
    <property type="entry name" value="PDZ"/>
    <property type="match status" value="2"/>
</dbReference>
<dbReference type="PANTHER" id="PTHR22939">
    <property type="entry name" value="SERINE PROTEASE FAMILY S1C HTRA-RELATED"/>
    <property type="match status" value="1"/>
</dbReference>
<dbReference type="EMBL" id="BPFZ01000011">
    <property type="protein sequence ID" value="GIU67598.1"/>
    <property type="molecule type" value="Genomic_DNA"/>
</dbReference>
<organism evidence="10 11">
    <name type="scientific">Candidatus Phycosocius spiralis</name>
    <dbReference type="NCBI Taxonomy" id="2815099"/>
    <lineage>
        <taxon>Bacteria</taxon>
        <taxon>Pseudomonadati</taxon>
        <taxon>Pseudomonadota</taxon>
        <taxon>Alphaproteobacteria</taxon>
        <taxon>Caulobacterales</taxon>
        <taxon>Caulobacterales incertae sedis</taxon>
        <taxon>Candidatus Phycosocius</taxon>
    </lineage>
</organism>
<evidence type="ECO:0000313" key="10">
    <source>
        <dbReference type="EMBL" id="GIU67598.1"/>
    </source>
</evidence>
<dbReference type="Pfam" id="PF13180">
    <property type="entry name" value="PDZ_2"/>
    <property type="match status" value="2"/>
</dbReference>
<sequence>MSLDTQSDKFAPSSQPNSQQVTPQSVARPFMRRPILTGAAAIALAIGAFGVGQVLSPGEISAQQISTQAPKAATMLPSFADLVERVSPAVVSLEVVAVSEAPSGGPSMEDLEGLPPQLRRFFEQMPNQRDGQQARPREQIGGGSGFFISSTGYIVTNNHVVEKAKEITATLKDGRELKAKIIGRDERTDLAVLKVEGGSFPYVQFAPEAKVRVGDWVVAIGNPFDLGGTATAGIISALGRDFRGESNIADFMQIDAPINPGNSGGPTFDMSGRVIGVNTAIFTRSGGNIGIGFAIPASLADRTTKQIIAQGKVTYGWLGVTIQDVSREMADSFGLGADAKGALIANVSPGAPAAKAGLKRGDVVLKFNGQKIEGSSDLTRRVGQTNVGEVVKLEIAGADGSRRTVSVTIAARPSEQQLARGDATGPDGVPPSAAAASSALGLSVGPLSAQARTRLRLPPNEAGVLILEVDPDSKAAKRGIRAGDAILTANDKEVRSSEELEAAVKAARAAGRAFIGLFIQSQAGGGGFVALPLDAEESDAPSRPKK</sequence>
<reference evidence="10" key="2">
    <citation type="journal article" date="2023" name="ISME Commun">
        <title>Characterization of a bloom-associated alphaproteobacterial lineage, 'Candidatus Phycosocius': insights into freshwater algal-bacterial interactions.</title>
        <authorList>
            <person name="Tanabe Y."/>
            <person name="Yamaguchi H."/>
            <person name="Yoshida M."/>
            <person name="Kai A."/>
            <person name="Okazaki Y."/>
        </authorList>
    </citation>
    <scope>NUCLEOTIDE SEQUENCE</scope>
    <source>
        <strain evidence="10">BOTRYCO-1</strain>
    </source>
</reference>
<evidence type="ECO:0000256" key="8">
    <source>
        <dbReference type="SAM" id="Phobius"/>
    </source>
</evidence>
<evidence type="ECO:0000256" key="5">
    <source>
        <dbReference type="ARBA" id="ARBA00022801"/>
    </source>
</evidence>
<reference evidence="10" key="1">
    <citation type="submission" date="2021-05" db="EMBL/GenBank/DDBJ databases">
        <authorList>
            <person name="Tanabe Y."/>
        </authorList>
    </citation>
    <scope>NUCLEOTIDE SEQUENCE</scope>
    <source>
        <strain evidence="10">BOTRYCO-1</strain>
    </source>
</reference>
<evidence type="ECO:0000259" key="9">
    <source>
        <dbReference type="PROSITE" id="PS50106"/>
    </source>
</evidence>
<feature type="domain" description="PDZ" evidence="9">
    <location>
        <begin position="428"/>
        <end position="511"/>
    </location>
</feature>
<comment type="similarity">
    <text evidence="1">Belongs to the peptidase S1C family.</text>
</comment>
<dbReference type="Gene3D" id="2.30.42.10">
    <property type="match status" value="2"/>
</dbReference>
<dbReference type="GO" id="GO:0006508">
    <property type="term" value="P:proteolysis"/>
    <property type="evidence" value="ECO:0007669"/>
    <property type="project" value="UniProtKB-KW"/>
</dbReference>
<keyword evidence="2 10" id="KW-0645">Protease</keyword>
<accession>A0ABQ4PX58</accession>
<proteinExistence type="inferred from homology"/>
<dbReference type="SUPFAM" id="SSF50494">
    <property type="entry name" value="Trypsin-like serine proteases"/>
    <property type="match status" value="1"/>
</dbReference>
<dbReference type="PRINTS" id="PR00834">
    <property type="entry name" value="PROTEASES2C"/>
</dbReference>
<evidence type="ECO:0000256" key="4">
    <source>
        <dbReference type="ARBA" id="ARBA00022737"/>
    </source>
</evidence>
<gene>
    <name evidence="10" type="ORF">PsB1_1752</name>
</gene>
<dbReference type="InterPro" id="IPR001940">
    <property type="entry name" value="Peptidase_S1C"/>
</dbReference>
<feature type="transmembrane region" description="Helical" evidence="8">
    <location>
        <begin position="35"/>
        <end position="55"/>
    </location>
</feature>
<keyword evidence="8" id="KW-1133">Transmembrane helix</keyword>
<keyword evidence="4" id="KW-0677">Repeat</keyword>
<dbReference type="PROSITE" id="PS50106">
    <property type="entry name" value="PDZ"/>
    <property type="match status" value="2"/>
</dbReference>
<keyword evidence="5" id="KW-0378">Hydrolase</keyword>
<dbReference type="CDD" id="cd10839">
    <property type="entry name" value="cpPDZ1_DegP-like"/>
    <property type="match status" value="1"/>
</dbReference>
<dbReference type="GO" id="GO:0008233">
    <property type="term" value="F:peptidase activity"/>
    <property type="evidence" value="ECO:0007669"/>
    <property type="project" value="UniProtKB-KW"/>
</dbReference>